<accession>A0A2H0LQ16</accession>
<evidence type="ECO:0000313" key="2">
    <source>
        <dbReference type="Proteomes" id="UP000230859"/>
    </source>
</evidence>
<name>A0A2H0LQ16_9BACT</name>
<proteinExistence type="predicted"/>
<protein>
    <submittedName>
        <fullName evidence="1">Uncharacterized protein</fullName>
    </submittedName>
</protein>
<reference evidence="1 2" key="1">
    <citation type="submission" date="2017-09" db="EMBL/GenBank/DDBJ databases">
        <title>Depth-based differentiation of microbial function through sediment-hosted aquifers and enrichment of novel symbionts in the deep terrestrial subsurface.</title>
        <authorList>
            <person name="Probst A.J."/>
            <person name="Ladd B."/>
            <person name="Jarett J.K."/>
            <person name="Geller-Mcgrath D.E."/>
            <person name="Sieber C.M."/>
            <person name="Emerson J.B."/>
            <person name="Anantharaman K."/>
            <person name="Thomas B.C."/>
            <person name="Malmstrom R."/>
            <person name="Stieglmeier M."/>
            <person name="Klingl A."/>
            <person name="Woyke T."/>
            <person name="Ryan C.M."/>
            <person name="Banfield J.F."/>
        </authorList>
    </citation>
    <scope>NUCLEOTIDE SEQUENCE [LARGE SCALE GENOMIC DNA]</scope>
    <source>
        <strain evidence="1">CG11_big_fil_rev_8_21_14_0_20_45_26</strain>
    </source>
</reference>
<comment type="caution">
    <text evidence="1">The sequence shown here is derived from an EMBL/GenBank/DDBJ whole genome shotgun (WGS) entry which is preliminary data.</text>
</comment>
<dbReference type="Proteomes" id="UP000230859">
    <property type="component" value="Unassembled WGS sequence"/>
</dbReference>
<sequence>MLEGMERSDAWFVLPRASDDLEITDECFKAFSRILIFTVSEFKAGKNDIFQSIDGQNETLLDQAD</sequence>
<dbReference type="EMBL" id="PCVY01000043">
    <property type="protein sequence ID" value="PIQ86468.1"/>
    <property type="molecule type" value="Genomic_DNA"/>
</dbReference>
<gene>
    <name evidence="1" type="ORF">COV74_04645</name>
</gene>
<organism evidence="1 2">
    <name type="scientific">Candidatus Abzuiibacterium crystallinum</name>
    <dbReference type="NCBI Taxonomy" id="1974748"/>
    <lineage>
        <taxon>Bacteria</taxon>
        <taxon>Pseudomonadati</taxon>
        <taxon>Candidatus Omnitrophota</taxon>
        <taxon>Candidatus Abzuiibacterium</taxon>
    </lineage>
</organism>
<dbReference type="AlphaFoldDB" id="A0A2H0LQ16"/>
<evidence type="ECO:0000313" key="1">
    <source>
        <dbReference type="EMBL" id="PIQ86468.1"/>
    </source>
</evidence>